<comment type="caution">
    <text evidence="2">The sequence shown here is derived from an EMBL/GenBank/DDBJ whole genome shotgun (WGS) entry which is preliminary data.</text>
</comment>
<reference evidence="2 3" key="1">
    <citation type="journal article" date="2013" name="Genome Announc.">
        <title>Draft Genome Sequence of Psychrobacter aquaticus Strain CMS 56T, Isolated from a Cyanobacterial Mat Sample Collected from Water Bodies in the McMurdo Dry Valley Region of Antarctica.</title>
        <authorList>
            <person name="Reddy G.S."/>
            <person name="Ara S."/>
            <person name="Singh A."/>
            <person name="Kumar Pinnaka A."/>
            <person name="Shivaji S."/>
        </authorList>
    </citation>
    <scope>NUCLEOTIDE SEQUENCE [LARGE SCALE GENOMIC DNA]</scope>
    <source>
        <strain evidence="2 3">CMS 56</strain>
    </source>
</reference>
<evidence type="ECO:0000313" key="2">
    <source>
        <dbReference type="EMBL" id="ERL54914.1"/>
    </source>
</evidence>
<protein>
    <submittedName>
        <fullName evidence="2">Uncharacterized protein</fullName>
    </submittedName>
</protein>
<feature type="transmembrane region" description="Helical" evidence="1">
    <location>
        <begin position="98"/>
        <end position="120"/>
    </location>
</feature>
<sequence length="355" mass="41850">MIEDKYSEFAQHVNELQEVLESPYSSEINKGLLEEGEDIEHLNKEIANINPDYMTFLPSYFWYWYFCIGWVYFSTFWLGNYFLQDIGEVVFINGNFDLFDIILTFFWLLVFGTPLFLLFYQFIRKHPYRIQYYFLKKEQKLVYYYRPSLQFFKPFELKIVDYKDIIPEIHTIKQNTAYTPLNLYIADPNTGEITHHIKPHDVSVDPRVHWAFIRTYMESDAKDLPIDPQFCEAYPSDTSKSLFACSDIVFRKYGILNTQHSGAGGIVMLIISSIYELGYLLQGNNYQCTEQAILHPDVKKLLTWDGKDNPYPIQPITPEAEKAFQGKSWQVNIRWIMVTLINISLFAWAVVAYNS</sequence>
<gene>
    <name evidence="2" type="ORF">M917_2260</name>
</gene>
<keyword evidence="1" id="KW-0812">Transmembrane</keyword>
<proteinExistence type="predicted"/>
<feature type="transmembrane region" description="Helical" evidence="1">
    <location>
        <begin position="60"/>
        <end position="78"/>
    </location>
</feature>
<keyword evidence="3" id="KW-1185">Reference proteome</keyword>
<evidence type="ECO:0000313" key="3">
    <source>
        <dbReference type="Proteomes" id="UP000016761"/>
    </source>
</evidence>
<dbReference type="OrthoDB" id="6654406at2"/>
<dbReference type="EMBL" id="AUSW01000034">
    <property type="protein sequence ID" value="ERL54914.1"/>
    <property type="molecule type" value="Genomic_DNA"/>
</dbReference>
<dbReference type="AlphaFoldDB" id="U4T851"/>
<evidence type="ECO:0000256" key="1">
    <source>
        <dbReference type="SAM" id="Phobius"/>
    </source>
</evidence>
<dbReference type="STRING" id="1354303.M917_2260"/>
<keyword evidence="1" id="KW-1133">Transmembrane helix</keyword>
<dbReference type="RefSeq" id="WP_021814883.1">
    <property type="nucleotide sequence ID" value="NZ_AUSW01000034.1"/>
</dbReference>
<dbReference type="PATRIC" id="fig|1354303.4.peg.2226"/>
<name>U4T851_9GAMM</name>
<dbReference type="Proteomes" id="UP000016761">
    <property type="component" value="Unassembled WGS sequence"/>
</dbReference>
<keyword evidence="1" id="KW-0472">Membrane</keyword>
<organism evidence="2 3">
    <name type="scientific">Psychrobacter aquaticus CMS 56</name>
    <dbReference type="NCBI Taxonomy" id="1354303"/>
    <lineage>
        <taxon>Bacteria</taxon>
        <taxon>Pseudomonadati</taxon>
        <taxon>Pseudomonadota</taxon>
        <taxon>Gammaproteobacteria</taxon>
        <taxon>Moraxellales</taxon>
        <taxon>Moraxellaceae</taxon>
        <taxon>Psychrobacter</taxon>
    </lineage>
</organism>
<feature type="transmembrane region" description="Helical" evidence="1">
    <location>
        <begin position="335"/>
        <end position="353"/>
    </location>
</feature>
<accession>U4T851</accession>